<dbReference type="AlphaFoldDB" id="A0AAV4M103"/>
<protein>
    <recommendedName>
        <fullName evidence="4">Secreted protein</fullName>
    </recommendedName>
</protein>
<feature type="transmembrane region" description="Helical" evidence="1">
    <location>
        <begin position="129"/>
        <end position="148"/>
    </location>
</feature>
<proteinExistence type="predicted"/>
<organism evidence="2 3">
    <name type="scientific">Babesia caballi</name>
    <dbReference type="NCBI Taxonomy" id="5871"/>
    <lineage>
        <taxon>Eukaryota</taxon>
        <taxon>Sar</taxon>
        <taxon>Alveolata</taxon>
        <taxon>Apicomplexa</taxon>
        <taxon>Aconoidasida</taxon>
        <taxon>Piroplasmida</taxon>
        <taxon>Babesiidae</taxon>
        <taxon>Babesia</taxon>
    </lineage>
</organism>
<comment type="caution">
    <text evidence="2">The sequence shown here is derived from an EMBL/GenBank/DDBJ whole genome shotgun (WGS) entry which is preliminary data.</text>
</comment>
<evidence type="ECO:0000256" key="1">
    <source>
        <dbReference type="SAM" id="Phobius"/>
    </source>
</evidence>
<keyword evidence="1" id="KW-0472">Membrane</keyword>
<dbReference type="RefSeq" id="XP_067718093.1">
    <property type="nucleotide sequence ID" value="XM_067861992.1"/>
</dbReference>
<dbReference type="EMBL" id="BPLF01000006">
    <property type="protein sequence ID" value="GIX66024.1"/>
    <property type="molecule type" value="Genomic_DNA"/>
</dbReference>
<keyword evidence="3" id="KW-1185">Reference proteome</keyword>
<evidence type="ECO:0000313" key="2">
    <source>
        <dbReference type="EMBL" id="GIX66024.1"/>
    </source>
</evidence>
<evidence type="ECO:0000313" key="3">
    <source>
        <dbReference type="Proteomes" id="UP001497744"/>
    </source>
</evidence>
<name>A0AAV4M103_BABCB</name>
<evidence type="ECO:0008006" key="4">
    <source>
        <dbReference type="Google" id="ProtNLM"/>
    </source>
</evidence>
<gene>
    <name evidence="2" type="ORF">BcabD6B2_54600</name>
</gene>
<sequence length="211" mass="21962">MPGVRVLHADIAELLAQVAAVCTILAGFPLLARECFLGLFRLLHEGAADVLVALFGVLHAGFGDAVEYAARLLQLVVALLAAGLDGGKPRFQVVVTQSIRLAAHLQQRLPRFVASFATVARVVRRGLRAALALNSVVVIVVYVVRVLVGEAARLAAVDVAGGVAVAGAVAGAEPVEWNTLAPHGPRAHRGVHGGVLVFVLDPPIVALRLVV</sequence>
<keyword evidence="1" id="KW-1133">Transmembrane helix</keyword>
<dbReference type="GeneID" id="94197505"/>
<dbReference type="Proteomes" id="UP001497744">
    <property type="component" value="Unassembled WGS sequence"/>
</dbReference>
<keyword evidence="1" id="KW-0812">Transmembrane</keyword>
<feature type="transmembrane region" description="Helical" evidence="1">
    <location>
        <begin position="14"/>
        <end position="32"/>
    </location>
</feature>
<accession>A0AAV4M103</accession>
<reference evidence="2 3" key="1">
    <citation type="submission" date="2021-06" db="EMBL/GenBank/DDBJ databases">
        <title>Genome sequence of Babesia caballi.</title>
        <authorList>
            <person name="Yamagishi J."/>
            <person name="Kidaka T."/>
            <person name="Ochi A."/>
        </authorList>
    </citation>
    <scope>NUCLEOTIDE SEQUENCE [LARGE SCALE GENOMIC DNA]</scope>
    <source>
        <strain evidence="2">USDA-D6B2</strain>
    </source>
</reference>